<dbReference type="Proteomes" id="UP001172155">
    <property type="component" value="Unassembled WGS sequence"/>
</dbReference>
<evidence type="ECO:0000313" key="2">
    <source>
        <dbReference type="EMBL" id="KAK0751682.1"/>
    </source>
</evidence>
<reference evidence="2" key="1">
    <citation type="submission" date="2023-06" db="EMBL/GenBank/DDBJ databases">
        <title>Genome-scale phylogeny and comparative genomics of the fungal order Sordariales.</title>
        <authorList>
            <consortium name="Lawrence Berkeley National Laboratory"/>
            <person name="Hensen N."/>
            <person name="Bonometti L."/>
            <person name="Westerberg I."/>
            <person name="Brannstrom I.O."/>
            <person name="Guillou S."/>
            <person name="Cros-Aarteil S."/>
            <person name="Calhoun S."/>
            <person name="Haridas S."/>
            <person name="Kuo A."/>
            <person name="Mondo S."/>
            <person name="Pangilinan J."/>
            <person name="Riley R."/>
            <person name="LaButti K."/>
            <person name="Andreopoulos B."/>
            <person name="Lipzen A."/>
            <person name="Chen C."/>
            <person name="Yanf M."/>
            <person name="Daum C."/>
            <person name="Ng V."/>
            <person name="Clum A."/>
            <person name="Steindorff A."/>
            <person name="Ohm R."/>
            <person name="Martin F."/>
            <person name="Silar P."/>
            <person name="Natvig D."/>
            <person name="Lalanne C."/>
            <person name="Gautier V."/>
            <person name="Ament-velasquez S.L."/>
            <person name="Kruys A."/>
            <person name="Hutchinson M.I."/>
            <person name="Powell A.J."/>
            <person name="Barry K."/>
            <person name="Miller A.N."/>
            <person name="Grigoriev I.V."/>
            <person name="Debuchy R."/>
            <person name="Gladieux P."/>
            <person name="Thoren M.H."/>
            <person name="Johannesson H."/>
        </authorList>
    </citation>
    <scope>NUCLEOTIDE SEQUENCE</scope>
    <source>
        <strain evidence="2">SMH3187-1</strain>
    </source>
</reference>
<gene>
    <name evidence="2" type="ORF">B0T18DRAFT_403141</name>
</gene>
<name>A0AA40KAM7_9PEZI</name>
<proteinExistence type="predicted"/>
<accession>A0AA40KAM7</accession>
<dbReference type="EMBL" id="JAUKUD010000002">
    <property type="protein sequence ID" value="KAK0751682.1"/>
    <property type="molecule type" value="Genomic_DNA"/>
</dbReference>
<dbReference type="AlphaFoldDB" id="A0AA40KAM7"/>
<evidence type="ECO:0000313" key="3">
    <source>
        <dbReference type="Proteomes" id="UP001172155"/>
    </source>
</evidence>
<feature type="region of interest" description="Disordered" evidence="1">
    <location>
        <begin position="1"/>
        <end position="25"/>
    </location>
</feature>
<protein>
    <submittedName>
        <fullName evidence="2">Uncharacterized protein</fullName>
    </submittedName>
</protein>
<keyword evidence="3" id="KW-1185">Reference proteome</keyword>
<sequence length="60" mass="6618">MAARRSRCDGNSPRRAPVPTPGYRQPLSVEPAWQIQASIAAKFEHTDRALLQTSPRGMDA</sequence>
<comment type="caution">
    <text evidence="2">The sequence shown here is derived from an EMBL/GenBank/DDBJ whole genome shotgun (WGS) entry which is preliminary data.</text>
</comment>
<organism evidence="2 3">
    <name type="scientific">Schizothecium vesticola</name>
    <dbReference type="NCBI Taxonomy" id="314040"/>
    <lineage>
        <taxon>Eukaryota</taxon>
        <taxon>Fungi</taxon>
        <taxon>Dikarya</taxon>
        <taxon>Ascomycota</taxon>
        <taxon>Pezizomycotina</taxon>
        <taxon>Sordariomycetes</taxon>
        <taxon>Sordariomycetidae</taxon>
        <taxon>Sordariales</taxon>
        <taxon>Schizotheciaceae</taxon>
        <taxon>Schizothecium</taxon>
    </lineage>
</organism>
<evidence type="ECO:0000256" key="1">
    <source>
        <dbReference type="SAM" id="MobiDB-lite"/>
    </source>
</evidence>